<feature type="transmembrane region" description="Helical" evidence="1">
    <location>
        <begin position="62"/>
        <end position="83"/>
    </location>
</feature>
<evidence type="ECO:0000313" key="3">
    <source>
        <dbReference type="WBParaSite" id="ACRNAN_scaffold8416.g6461.t1"/>
    </source>
</evidence>
<accession>A0A914EKP8</accession>
<proteinExistence type="predicted"/>
<dbReference type="Proteomes" id="UP000887540">
    <property type="component" value="Unplaced"/>
</dbReference>
<dbReference type="Pfam" id="PF10321">
    <property type="entry name" value="7TM_GPCR_Srt"/>
    <property type="match status" value="1"/>
</dbReference>
<sequence>MPGFQAYTQGVVTVRDEYNKFVVPIGRTIALVLYGISYVFYICTIAKIIFMRLQHQSSNSNFIKWHEVSLFIQAFIICGYKTGMTLLKNYTDFADPNNKTLYFIFWCVNYFEIGYNAWLYIAFNKKLRREIRALFSSKTTVSSIQVKPTQAHRTLR</sequence>
<dbReference type="AlphaFoldDB" id="A0A914EKP8"/>
<reference evidence="3" key="1">
    <citation type="submission" date="2022-11" db="UniProtKB">
        <authorList>
            <consortium name="WormBaseParasite"/>
        </authorList>
    </citation>
    <scope>IDENTIFICATION</scope>
</reference>
<keyword evidence="1" id="KW-0472">Membrane</keyword>
<feature type="transmembrane region" description="Helical" evidence="1">
    <location>
        <begin position="29"/>
        <end position="50"/>
    </location>
</feature>
<protein>
    <submittedName>
        <fullName evidence="3">Very-long-chain 3-oxoacyl-CoA synthase</fullName>
    </submittedName>
</protein>
<keyword evidence="2" id="KW-1185">Reference proteome</keyword>
<keyword evidence="1" id="KW-0812">Transmembrane</keyword>
<feature type="transmembrane region" description="Helical" evidence="1">
    <location>
        <begin position="103"/>
        <end position="123"/>
    </location>
</feature>
<evidence type="ECO:0000256" key="1">
    <source>
        <dbReference type="SAM" id="Phobius"/>
    </source>
</evidence>
<dbReference type="WBParaSite" id="ACRNAN_scaffold8416.g6461.t1">
    <property type="protein sequence ID" value="ACRNAN_scaffold8416.g6461.t1"/>
    <property type="gene ID" value="ACRNAN_scaffold8416.g6461"/>
</dbReference>
<dbReference type="Gene3D" id="1.20.1070.10">
    <property type="entry name" value="Rhodopsin 7-helix transmembrane proteins"/>
    <property type="match status" value="1"/>
</dbReference>
<name>A0A914EKP8_9BILA</name>
<dbReference type="SUPFAM" id="SSF81321">
    <property type="entry name" value="Family A G protein-coupled receptor-like"/>
    <property type="match status" value="1"/>
</dbReference>
<keyword evidence="1" id="KW-1133">Transmembrane helix</keyword>
<dbReference type="InterPro" id="IPR019425">
    <property type="entry name" value="7TM_GPCR_serpentine_rcpt_Srt"/>
</dbReference>
<evidence type="ECO:0000313" key="2">
    <source>
        <dbReference type="Proteomes" id="UP000887540"/>
    </source>
</evidence>
<organism evidence="2 3">
    <name type="scientific">Acrobeloides nanus</name>
    <dbReference type="NCBI Taxonomy" id="290746"/>
    <lineage>
        <taxon>Eukaryota</taxon>
        <taxon>Metazoa</taxon>
        <taxon>Ecdysozoa</taxon>
        <taxon>Nematoda</taxon>
        <taxon>Chromadorea</taxon>
        <taxon>Rhabditida</taxon>
        <taxon>Tylenchina</taxon>
        <taxon>Cephalobomorpha</taxon>
        <taxon>Cephaloboidea</taxon>
        <taxon>Cephalobidae</taxon>
        <taxon>Acrobeloides</taxon>
    </lineage>
</organism>